<evidence type="ECO:0000256" key="9">
    <source>
        <dbReference type="SAM" id="SignalP"/>
    </source>
</evidence>
<accession>A0A1T4Z2S6</accession>
<dbReference type="AlphaFoldDB" id="A0A1T4Z2S6"/>
<dbReference type="GO" id="GO:0005975">
    <property type="term" value="P:carbohydrate metabolic process"/>
    <property type="evidence" value="ECO:0007669"/>
    <property type="project" value="UniProtKB-ARBA"/>
</dbReference>
<evidence type="ECO:0000256" key="8">
    <source>
        <dbReference type="SAM" id="MobiDB-lite"/>
    </source>
</evidence>
<dbReference type="PANTHER" id="PTHR11705">
    <property type="entry name" value="PROTEASE FAMILY M14 CARBOXYPEPTIDASE A,B"/>
    <property type="match status" value="1"/>
</dbReference>
<dbReference type="GO" id="GO:0008270">
    <property type="term" value="F:zinc ion binding"/>
    <property type="evidence" value="ECO:0007669"/>
    <property type="project" value="InterPro"/>
</dbReference>
<evidence type="ECO:0000313" key="11">
    <source>
        <dbReference type="EMBL" id="SKB07851.1"/>
    </source>
</evidence>
<organism evidence="11 12">
    <name type="scientific">Aeromicrobium choanae</name>
    <dbReference type="NCBI Taxonomy" id="1736691"/>
    <lineage>
        <taxon>Bacteria</taxon>
        <taxon>Bacillati</taxon>
        <taxon>Actinomycetota</taxon>
        <taxon>Actinomycetes</taxon>
        <taxon>Propionibacteriales</taxon>
        <taxon>Nocardioidaceae</taxon>
        <taxon>Aeromicrobium</taxon>
    </lineage>
</organism>
<dbReference type="OrthoDB" id="9758209at2"/>
<protein>
    <submittedName>
        <fullName evidence="11">Ig-like domain (Group 3)</fullName>
    </submittedName>
</protein>
<feature type="compositionally biased region" description="Low complexity" evidence="8">
    <location>
        <begin position="43"/>
        <end position="56"/>
    </location>
</feature>
<dbReference type="EMBL" id="LT796768">
    <property type="protein sequence ID" value="SKB07851.1"/>
    <property type="molecule type" value="Genomic_DNA"/>
</dbReference>
<dbReference type="SMART" id="SM00631">
    <property type="entry name" value="Zn_pept"/>
    <property type="match status" value="1"/>
</dbReference>
<proteinExistence type="inferred from homology"/>
<dbReference type="Gene3D" id="2.60.40.10">
    <property type="entry name" value="Immunoglobulins"/>
    <property type="match status" value="2"/>
</dbReference>
<keyword evidence="3" id="KW-0645">Protease</keyword>
<sequence length="1096" mass="114746">MPVVPHQTLCRTRPKGSPSVRTTRLLASAASLALLASVLGSSPATAANPTAPPSATVRSAPEPTTPGSLTAKAARAAAAEDEPEGALAMPDSYPVQPKLKVYPDANPDAADTGNLIGYDDIAPRLQSLMRASDRVSTQIVGESTQGRQLYLVTVTAPEDEEQTAQQTAWRKKIRTNPGDAATDTALKSGYKTPIWISSNIHGNEWEGTDASLDYIEELATAPWNDVKSLLRGHRLYFSVVLNPDGRTIGQRPTALNLDANRDMITNTTPESTSFVRTAHAVQALYAADFHGYTGVLQIEPCGPPHGDDYEYDLFIPHAYAASLKVERDVVDAEIPGNTYYNVTTGQVVPENTSADTDHIRIPYRDTPTGWDDFPPIFTAQYAAFTGAVSNTVELPKGRPNNGSQTPASATINVAVAKQTMKSLVDYVSDNDDAMLADQVEFFRRANIGAERVALTQANIDAVPGPAEWKPLWNDSDDQTAVQYPRAFVIPVGEGQRSVSDARFLVSRLLMHNIAVRRLDAATTLDGTSYPAGSYLVDMSQPNRNLAHALLAPGSDISNKPGILSMYDVSAWSWGHLWGVDVADFGTTGVGSLPASTRIVTGNADGKVASGGSYLTFELAGVNDFRTLNALLEDEIAVSVLADGSAIVESDEARDALEDAAEEFDVDVDKATAAEIAQLSDESTRGLQDLKVGYSGNHEDLLSLTQLGFDDLQAVTAATITANPAILDDVDVLWLGSALTFNDAQAAGRAAVQAFVDAGGSMVGRAAGAFNTARTFGLIGGGTAVVGNGSGNGIVRTDTAEGGVLKPYEQQFAFVYPATWFTGLPESVAVEQRYATGNPLVSGHWRDTNGANGPLNAAGQPAAVSASQPSGAKAFVFGTSPVYRTHTKGGQSQAARALFWAAPEGEGVPAPAPVVATTTTLKVPATATYGRSITATVKVTAAGAQKPAGTVQVREGSKVLASRALPASGTATLSVSGLKPGSRRLTAHFVPSGAGFAPSASAPATVKVAKAASRTGLRAKALGKGRVQVTVTVKSSAGTPSGSVRVKVGSSTKVVKLRNGKATVTLKSAKGKRSVWARYGGSSLFSPSANATTVRVR</sequence>
<feature type="domain" description="Peptidase M14" evidence="10">
    <location>
        <begin position="114"/>
        <end position="423"/>
    </location>
</feature>
<keyword evidence="12" id="KW-1185">Reference proteome</keyword>
<evidence type="ECO:0000256" key="4">
    <source>
        <dbReference type="ARBA" id="ARBA00022801"/>
    </source>
</evidence>
<evidence type="ECO:0000256" key="3">
    <source>
        <dbReference type="ARBA" id="ARBA00022670"/>
    </source>
</evidence>
<feature type="signal peptide" evidence="9">
    <location>
        <begin position="1"/>
        <end position="46"/>
    </location>
</feature>
<dbReference type="STRING" id="1736691.SAMN06295964_1875"/>
<comment type="similarity">
    <text evidence="2 7">Belongs to the peptidase M14 family.</text>
</comment>
<comment type="cofactor">
    <cofactor evidence="1">
        <name>Zn(2+)</name>
        <dbReference type="ChEBI" id="CHEBI:29105"/>
    </cofactor>
</comment>
<name>A0A1T4Z2S6_9ACTN</name>
<evidence type="ECO:0000313" key="12">
    <source>
        <dbReference type="Proteomes" id="UP000191040"/>
    </source>
</evidence>
<dbReference type="SUPFAM" id="SSF53187">
    <property type="entry name" value="Zn-dependent exopeptidases"/>
    <property type="match status" value="1"/>
</dbReference>
<dbReference type="GO" id="GO:0005615">
    <property type="term" value="C:extracellular space"/>
    <property type="evidence" value="ECO:0007669"/>
    <property type="project" value="TreeGrafter"/>
</dbReference>
<evidence type="ECO:0000256" key="6">
    <source>
        <dbReference type="ARBA" id="ARBA00023049"/>
    </source>
</evidence>
<dbReference type="InterPro" id="IPR013783">
    <property type="entry name" value="Ig-like_fold"/>
</dbReference>
<dbReference type="PROSITE" id="PS52035">
    <property type="entry name" value="PEPTIDASE_M14"/>
    <property type="match status" value="1"/>
</dbReference>
<keyword evidence="4" id="KW-0378">Hydrolase</keyword>
<dbReference type="Pfam" id="PF16640">
    <property type="entry name" value="Big_3_5"/>
    <property type="match status" value="2"/>
</dbReference>
<keyword evidence="6" id="KW-0482">Metalloprotease</keyword>
<feature type="region of interest" description="Disordered" evidence="8">
    <location>
        <begin position="43"/>
        <end position="68"/>
    </location>
</feature>
<dbReference type="GO" id="GO:0004181">
    <property type="term" value="F:metallocarboxypeptidase activity"/>
    <property type="evidence" value="ECO:0007669"/>
    <property type="project" value="InterPro"/>
</dbReference>
<evidence type="ECO:0000256" key="5">
    <source>
        <dbReference type="ARBA" id="ARBA00022833"/>
    </source>
</evidence>
<dbReference type="Proteomes" id="UP000191040">
    <property type="component" value="Chromosome I"/>
</dbReference>
<dbReference type="Gene3D" id="3.40.630.10">
    <property type="entry name" value="Zn peptidases"/>
    <property type="match status" value="1"/>
</dbReference>
<dbReference type="Pfam" id="PF00246">
    <property type="entry name" value="Peptidase_M14"/>
    <property type="match status" value="1"/>
</dbReference>
<reference evidence="12" key="1">
    <citation type="submission" date="2017-02" db="EMBL/GenBank/DDBJ databases">
        <authorList>
            <person name="Varghese N."/>
            <person name="Submissions S."/>
        </authorList>
    </citation>
    <scope>NUCLEOTIDE SEQUENCE [LARGE SCALE GENOMIC DNA]</scope>
    <source>
        <strain evidence="12">9H-4</strain>
    </source>
</reference>
<feature type="region of interest" description="Disordered" evidence="8">
    <location>
        <begin position="1"/>
        <end position="20"/>
    </location>
</feature>
<dbReference type="InterPro" id="IPR000834">
    <property type="entry name" value="Peptidase_M14"/>
</dbReference>
<dbReference type="GO" id="GO:0006508">
    <property type="term" value="P:proteolysis"/>
    <property type="evidence" value="ECO:0007669"/>
    <property type="project" value="UniProtKB-KW"/>
</dbReference>
<evidence type="ECO:0000256" key="2">
    <source>
        <dbReference type="ARBA" id="ARBA00005988"/>
    </source>
</evidence>
<dbReference type="InterPro" id="IPR032109">
    <property type="entry name" value="Big_3_5"/>
</dbReference>
<feature type="chain" id="PRO_5013069431" evidence="9">
    <location>
        <begin position="47"/>
        <end position="1096"/>
    </location>
</feature>
<dbReference type="PANTHER" id="PTHR11705:SF143">
    <property type="entry name" value="SLL0236 PROTEIN"/>
    <property type="match status" value="1"/>
</dbReference>
<keyword evidence="5" id="KW-0862">Zinc</keyword>
<evidence type="ECO:0000256" key="7">
    <source>
        <dbReference type="PROSITE-ProRule" id="PRU01379"/>
    </source>
</evidence>
<evidence type="ECO:0000256" key="1">
    <source>
        <dbReference type="ARBA" id="ARBA00001947"/>
    </source>
</evidence>
<evidence type="ECO:0000259" key="10">
    <source>
        <dbReference type="PROSITE" id="PS52035"/>
    </source>
</evidence>
<feature type="active site" description="Proton donor/acceptor" evidence="7">
    <location>
        <position position="393"/>
    </location>
</feature>
<keyword evidence="9" id="KW-0732">Signal</keyword>
<gene>
    <name evidence="11" type="ORF">SAMN06295964_1875</name>
</gene>